<feature type="compositionally biased region" description="Pro residues" evidence="3">
    <location>
        <begin position="138"/>
        <end position="156"/>
    </location>
</feature>
<evidence type="ECO:0000256" key="1">
    <source>
        <dbReference type="ARBA" id="ARBA00023157"/>
    </source>
</evidence>
<dbReference type="InterPro" id="IPR039391">
    <property type="entry name" value="Phytocyanin-like"/>
</dbReference>
<name>A0A8K0GQH7_9ROSA</name>
<dbReference type="EMBL" id="VOIH02000009">
    <property type="protein sequence ID" value="KAF3437712.1"/>
    <property type="molecule type" value="Genomic_DNA"/>
</dbReference>
<dbReference type="AlphaFoldDB" id="A0A8K0GQH7"/>
<protein>
    <recommendedName>
        <fullName evidence="5">Phytocyanin domain-containing protein</fullName>
    </recommendedName>
</protein>
<dbReference type="FunFam" id="2.60.40.420:FF:000034">
    <property type="entry name" value="Cupredoxin superfamily protein"/>
    <property type="match status" value="1"/>
</dbReference>
<dbReference type="InterPro" id="IPR003245">
    <property type="entry name" value="Phytocyanin_dom"/>
</dbReference>
<dbReference type="SUPFAM" id="SSF49503">
    <property type="entry name" value="Cupredoxins"/>
    <property type="match status" value="1"/>
</dbReference>
<evidence type="ECO:0000256" key="4">
    <source>
        <dbReference type="SAM" id="SignalP"/>
    </source>
</evidence>
<evidence type="ECO:0000313" key="6">
    <source>
        <dbReference type="EMBL" id="KAF3437712.1"/>
    </source>
</evidence>
<dbReference type="GO" id="GO:0009055">
    <property type="term" value="F:electron transfer activity"/>
    <property type="evidence" value="ECO:0007669"/>
    <property type="project" value="InterPro"/>
</dbReference>
<keyword evidence="7" id="KW-1185">Reference proteome</keyword>
<keyword evidence="2" id="KW-0325">Glycoprotein</keyword>
<accession>A0A8K0GQH7</accession>
<dbReference type="Proteomes" id="UP000796880">
    <property type="component" value="Unassembled WGS sequence"/>
</dbReference>
<feature type="region of interest" description="Disordered" evidence="3">
    <location>
        <begin position="128"/>
        <end position="187"/>
    </location>
</feature>
<evidence type="ECO:0000313" key="7">
    <source>
        <dbReference type="Proteomes" id="UP000796880"/>
    </source>
</evidence>
<comment type="caution">
    <text evidence="6">The sequence shown here is derived from an EMBL/GenBank/DDBJ whole genome shotgun (WGS) entry which is preliminary data.</text>
</comment>
<feature type="compositionally biased region" description="Low complexity" evidence="3">
    <location>
        <begin position="128"/>
        <end position="137"/>
    </location>
</feature>
<dbReference type="InterPro" id="IPR008972">
    <property type="entry name" value="Cupredoxin"/>
</dbReference>
<dbReference type="GO" id="GO:0005886">
    <property type="term" value="C:plasma membrane"/>
    <property type="evidence" value="ECO:0007669"/>
    <property type="project" value="TreeGrafter"/>
</dbReference>
<evidence type="ECO:0000256" key="3">
    <source>
        <dbReference type="SAM" id="MobiDB-lite"/>
    </source>
</evidence>
<sequence>MSMSKVAFGAVLVALIMQNYAYAQTVHVVGDSSGWIVPRTSASLYQDWASSNKFVVGDILTFNFVTNEHDVLQVPKASYDGCSSANPIGQMITTGPANVTLDSAGDHFYICTIGRHCLGGQKLSITVSAAPGASPPSSNTPPPPATTTPPTAPSPTSPADCTPAPASPPTSGGPAPEGTSMPPPPPTSSSCAVVAGVYLSFFSIVMAFFF</sequence>
<feature type="signal peptide" evidence="4">
    <location>
        <begin position="1"/>
        <end position="23"/>
    </location>
</feature>
<organism evidence="6 7">
    <name type="scientific">Rhamnella rubrinervis</name>
    <dbReference type="NCBI Taxonomy" id="2594499"/>
    <lineage>
        <taxon>Eukaryota</taxon>
        <taxon>Viridiplantae</taxon>
        <taxon>Streptophyta</taxon>
        <taxon>Embryophyta</taxon>
        <taxon>Tracheophyta</taxon>
        <taxon>Spermatophyta</taxon>
        <taxon>Magnoliopsida</taxon>
        <taxon>eudicotyledons</taxon>
        <taxon>Gunneridae</taxon>
        <taxon>Pentapetalae</taxon>
        <taxon>rosids</taxon>
        <taxon>fabids</taxon>
        <taxon>Rosales</taxon>
        <taxon>Rhamnaceae</taxon>
        <taxon>rhamnoid group</taxon>
        <taxon>Rhamneae</taxon>
        <taxon>Rhamnella</taxon>
    </lineage>
</organism>
<feature type="domain" description="Phytocyanin" evidence="5">
    <location>
        <begin position="25"/>
        <end position="129"/>
    </location>
</feature>
<dbReference type="Gene3D" id="2.60.40.420">
    <property type="entry name" value="Cupredoxins - blue copper proteins"/>
    <property type="match status" value="1"/>
</dbReference>
<reference evidence="6" key="1">
    <citation type="submission" date="2020-03" db="EMBL/GenBank/DDBJ databases">
        <title>A high-quality chromosome-level genome assembly of a woody plant with both climbing and erect habits, Rhamnella rubrinervis.</title>
        <authorList>
            <person name="Lu Z."/>
            <person name="Yang Y."/>
            <person name="Zhu X."/>
            <person name="Sun Y."/>
        </authorList>
    </citation>
    <scope>NUCLEOTIDE SEQUENCE</scope>
    <source>
        <strain evidence="6">BYM</strain>
        <tissue evidence="6">Leaf</tissue>
    </source>
</reference>
<gene>
    <name evidence="6" type="ORF">FNV43_RR20468</name>
</gene>
<keyword evidence="1" id="KW-1015">Disulfide bond</keyword>
<keyword evidence="4" id="KW-0732">Signal</keyword>
<dbReference type="Pfam" id="PF02298">
    <property type="entry name" value="Cu_bind_like"/>
    <property type="match status" value="1"/>
</dbReference>
<proteinExistence type="predicted"/>
<dbReference type="PANTHER" id="PTHR33021">
    <property type="entry name" value="BLUE COPPER PROTEIN"/>
    <property type="match status" value="1"/>
</dbReference>
<evidence type="ECO:0000256" key="2">
    <source>
        <dbReference type="ARBA" id="ARBA00023180"/>
    </source>
</evidence>
<dbReference type="PROSITE" id="PS51485">
    <property type="entry name" value="PHYTOCYANIN"/>
    <property type="match status" value="1"/>
</dbReference>
<dbReference type="PANTHER" id="PTHR33021:SF189">
    <property type="entry name" value="CUCUMBER PEELING CUPREDOXIN-LIKE"/>
    <property type="match status" value="1"/>
</dbReference>
<feature type="compositionally biased region" description="Low complexity" evidence="3">
    <location>
        <begin position="157"/>
        <end position="180"/>
    </location>
</feature>
<feature type="chain" id="PRO_5035444342" description="Phytocyanin domain-containing protein" evidence="4">
    <location>
        <begin position="24"/>
        <end position="210"/>
    </location>
</feature>
<dbReference type="OrthoDB" id="5421909at2759"/>
<evidence type="ECO:0000259" key="5">
    <source>
        <dbReference type="PROSITE" id="PS51485"/>
    </source>
</evidence>